<dbReference type="EMBL" id="FMXA01000006">
    <property type="protein sequence ID" value="SDA43339.1"/>
    <property type="molecule type" value="Genomic_DNA"/>
</dbReference>
<dbReference type="AlphaFoldDB" id="A0A1G5VBX0"/>
<sequence length="158" mass="17855">MIVTGFLLFLIQWSVFPFLFSAQWQPDLWLTVMVMSTLIYDKKTVFIWAVAGGIIQDLTSGSSVGFHLFSYLVIASLFYWGGRRRFNRHWYVSCIAVMAGTLLGQIIFAIVAAISGEWVSVPAYIAFKCAPLMLVNGLAAICLHRILWSIRIEGDPQW</sequence>
<gene>
    <name evidence="9" type="ORF">SAMN02910343_00523</name>
</gene>
<evidence type="ECO:0000313" key="10">
    <source>
        <dbReference type="Proteomes" id="UP000199689"/>
    </source>
</evidence>
<feature type="transmembrane region" description="Helical" evidence="8">
    <location>
        <begin position="45"/>
        <end position="78"/>
    </location>
</feature>
<comment type="subcellular location">
    <subcellularLocation>
        <location evidence="1">Cell membrane</location>
        <topology evidence="1">Multi-pass membrane protein</topology>
    </subcellularLocation>
</comment>
<reference evidence="9 10" key="1">
    <citation type="submission" date="2016-10" db="EMBL/GenBank/DDBJ databases">
        <authorList>
            <person name="de Groot N.N."/>
        </authorList>
    </citation>
    <scope>NUCLEOTIDE SEQUENCE [LARGE SCALE GENOMIC DNA]</scope>
    <source>
        <strain evidence="9 10">DSM 15230</strain>
    </source>
</reference>
<evidence type="ECO:0000256" key="1">
    <source>
        <dbReference type="ARBA" id="ARBA00004651"/>
    </source>
</evidence>
<keyword evidence="3" id="KW-1003">Cell membrane</keyword>
<comment type="similarity">
    <text evidence="2">Belongs to the MreD family.</text>
</comment>
<keyword evidence="10" id="KW-1185">Reference proteome</keyword>
<evidence type="ECO:0000256" key="4">
    <source>
        <dbReference type="ARBA" id="ARBA00022692"/>
    </source>
</evidence>
<feature type="transmembrane region" description="Helical" evidence="8">
    <location>
        <begin position="90"/>
        <end position="115"/>
    </location>
</feature>
<dbReference type="Pfam" id="PF04093">
    <property type="entry name" value="MreD"/>
    <property type="match status" value="1"/>
</dbReference>
<keyword evidence="7 8" id="KW-0472">Membrane</keyword>
<evidence type="ECO:0000256" key="5">
    <source>
        <dbReference type="ARBA" id="ARBA00022960"/>
    </source>
</evidence>
<feature type="transmembrane region" description="Helical" evidence="8">
    <location>
        <begin position="121"/>
        <end position="143"/>
    </location>
</feature>
<protein>
    <submittedName>
        <fullName evidence="9">Rod shape-determining protein MreD</fullName>
    </submittedName>
</protein>
<keyword evidence="5" id="KW-0133">Cell shape</keyword>
<keyword evidence="6 8" id="KW-1133">Transmembrane helix</keyword>
<evidence type="ECO:0000256" key="6">
    <source>
        <dbReference type="ARBA" id="ARBA00022989"/>
    </source>
</evidence>
<name>A0A1G5VBX0_9FIRM</name>
<evidence type="ECO:0000313" key="9">
    <source>
        <dbReference type="EMBL" id="SDA43339.1"/>
    </source>
</evidence>
<evidence type="ECO:0000256" key="3">
    <source>
        <dbReference type="ARBA" id="ARBA00022475"/>
    </source>
</evidence>
<dbReference type="STRING" id="209880.SAMN02910343_00523"/>
<dbReference type="Proteomes" id="UP000199689">
    <property type="component" value="Unassembled WGS sequence"/>
</dbReference>
<dbReference type="GO" id="GO:0005886">
    <property type="term" value="C:plasma membrane"/>
    <property type="evidence" value="ECO:0007669"/>
    <property type="project" value="UniProtKB-SubCell"/>
</dbReference>
<accession>A0A1G5VBX0</accession>
<evidence type="ECO:0000256" key="8">
    <source>
        <dbReference type="SAM" id="Phobius"/>
    </source>
</evidence>
<proteinExistence type="inferred from homology"/>
<evidence type="ECO:0000256" key="2">
    <source>
        <dbReference type="ARBA" id="ARBA00007776"/>
    </source>
</evidence>
<dbReference type="GO" id="GO:0008360">
    <property type="term" value="P:regulation of cell shape"/>
    <property type="evidence" value="ECO:0007669"/>
    <property type="project" value="UniProtKB-KW"/>
</dbReference>
<dbReference type="InterPro" id="IPR007227">
    <property type="entry name" value="Cell_shape_determining_MreD"/>
</dbReference>
<evidence type="ECO:0000256" key="7">
    <source>
        <dbReference type="ARBA" id="ARBA00023136"/>
    </source>
</evidence>
<keyword evidence="4 8" id="KW-0812">Transmembrane</keyword>
<dbReference type="NCBIfam" id="TIGR03426">
    <property type="entry name" value="shape_MreD"/>
    <property type="match status" value="1"/>
</dbReference>
<organism evidence="9 10">
    <name type="scientific">Allisonella histaminiformans</name>
    <dbReference type="NCBI Taxonomy" id="209880"/>
    <lineage>
        <taxon>Bacteria</taxon>
        <taxon>Bacillati</taxon>
        <taxon>Bacillota</taxon>
        <taxon>Negativicutes</taxon>
        <taxon>Veillonellales</taxon>
        <taxon>Veillonellaceae</taxon>
        <taxon>Allisonella</taxon>
    </lineage>
</organism>